<evidence type="ECO:0000313" key="2">
    <source>
        <dbReference type="Proteomes" id="UP001254608"/>
    </source>
</evidence>
<evidence type="ECO:0000313" key="1">
    <source>
        <dbReference type="EMBL" id="MDT0499182.1"/>
    </source>
</evidence>
<sequence>MAVSATDGHASLVRWLERDGAWYVFINRRRTQIKVLAFESGGYCVWSKRLEQGQFGMADQADEPMSPAQFLALLEGLDWRLVRRRKRYEKPRKSVASGAPQW</sequence>
<accession>A0ABU2WQ37</accession>
<dbReference type="PANTHER" id="PTHR36455">
    <property type="match status" value="1"/>
</dbReference>
<gene>
    <name evidence="1" type="primary">tnpB</name>
    <name evidence="1" type="ORF">RM530_17705</name>
</gene>
<name>A0ABU2WQ37_9GAMM</name>
<keyword evidence="2" id="KW-1185">Reference proteome</keyword>
<dbReference type="EMBL" id="JAVRIC010000039">
    <property type="protein sequence ID" value="MDT0499182.1"/>
    <property type="molecule type" value="Genomic_DNA"/>
</dbReference>
<organism evidence="1 2">
    <name type="scientific">Banduia mediterranea</name>
    <dbReference type="NCBI Taxonomy" id="3075609"/>
    <lineage>
        <taxon>Bacteria</taxon>
        <taxon>Pseudomonadati</taxon>
        <taxon>Pseudomonadota</taxon>
        <taxon>Gammaproteobacteria</taxon>
        <taxon>Nevskiales</taxon>
        <taxon>Algiphilaceae</taxon>
        <taxon>Banduia</taxon>
    </lineage>
</organism>
<proteinExistence type="predicted"/>
<dbReference type="Pfam" id="PF05717">
    <property type="entry name" value="TnpB_IS66"/>
    <property type="match status" value="1"/>
</dbReference>
<dbReference type="PANTHER" id="PTHR36455:SF1">
    <property type="entry name" value="BLR8292 PROTEIN"/>
    <property type="match status" value="1"/>
</dbReference>
<protein>
    <submittedName>
        <fullName evidence="1">IS66 family insertion sequence element accessory protein TnpB</fullName>
    </submittedName>
</protein>
<dbReference type="RefSeq" id="WP_311366604.1">
    <property type="nucleotide sequence ID" value="NZ_JAVRIC010000039.1"/>
</dbReference>
<comment type="caution">
    <text evidence="1">The sequence shown here is derived from an EMBL/GenBank/DDBJ whole genome shotgun (WGS) entry which is preliminary data.</text>
</comment>
<dbReference type="InterPro" id="IPR008878">
    <property type="entry name" value="Transposase_IS66_Orf2"/>
</dbReference>
<dbReference type="Proteomes" id="UP001254608">
    <property type="component" value="Unassembled WGS sequence"/>
</dbReference>
<reference evidence="1 2" key="1">
    <citation type="submission" date="2023-09" db="EMBL/GenBank/DDBJ databases">
        <authorList>
            <person name="Rey-Velasco X."/>
        </authorList>
    </citation>
    <scope>NUCLEOTIDE SEQUENCE [LARGE SCALE GENOMIC DNA]</scope>
    <source>
        <strain evidence="1 2">W345</strain>
    </source>
</reference>
<dbReference type="NCBIfam" id="NF033819">
    <property type="entry name" value="IS66_TnpB"/>
    <property type="match status" value="1"/>
</dbReference>